<dbReference type="RefSeq" id="WP_141189936.1">
    <property type="nucleotide sequence ID" value="NZ_JBHUMR010000014.1"/>
</dbReference>
<dbReference type="SUPFAM" id="SSF103473">
    <property type="entry name" value="MFS general substrate transporter"/>
    <property type="match status" value="1"/>
</dbReference>
<reference evidence="4" key="1">
    <citation type="journal article" date="2019" name="Int. J. Syst. Evol. Microbiol.">
        <title>The Global Catalogue of Microorganisms (GCM) 10K type strain sequencing project: providing services to taxonomists for standard genome sequencing and annotation.</title>
        <authorList>
            <consortium name="The Broad Institute Genomics Platform"/>
            <consortium name="The Broad Institute Genome Sequencing Center for Infectious Disease"/>
            <person name="Wu L."/>
            <person name="Ma J."/>
        </authorList>
    </citation>
    <scope>NUCLEOTIDE SEQUENCE [LARGE SCALE GENOMIC DNA]</scope>
    <source>
        <strain evidence="4">TISTR 2241</strain>
    </source>
</reference>
<keyword evidence="2" id="KW-0812">Transmembrane</keyword>
<feature type="transmembrane region" description="Helical" evidence="2">
    <location>
        <begin position="170"/>
        <end position="193"/>
    </location>
</feature>
<dbReference type="PANTHER" id="PTHR23526">
    <property type="entry name" value="INTEGRAL MEMBRANE TRANSPORT PROTEIN-RELATED"/>
    <property type="match status" value="1"/>
</dbReference>
<organism evidence="3 4">
    <name type="scientific">Terrilactibacillus laevilacticus</name>
    <dbReference type="NCBI Taxonomy" id="1380157"/>
    <lineage>
        <taxon>Bacteria</taxon>
        <taxon>Bacillati</taxon>
        <taxon>Bacillota</taxon>
        <taxon>Bacilli</taxon>
        <taxon>Bacillales</taxon>
        <taxon>Bacillaceae</taxon>
        <taxon>Terrilactibacillus</taxon>
    </lineage>
</organism>
<evidence type="ECO:0000313" key="3">
    <source>
        <dbReference type="EMBL" id="MFD2618295.1"/>
    </source>
</evidence>
<dbReference type="InterPro" id="IPR036259">
    <property type="entry name" value="MFS_trans_sf"/>
</dbReference>
<feature type="transmembrane region" description="Helical" evidence="2">
    <location>
        <begin position="282"/>
        <end position="301"/>
    </location>
</feature>
<dbReference type="PANTHER" id="PTHR23526:SF2">
    <property type="entry name" value="MAJOR FACILITATOR SUPERFAMILY (MFS) PROFILE DOMAIN-CONTAINING PROTEIN"/>
    <property type="match status" value="1"/>
</dbReference>
<dbReference type="InterPro" id="IPR052528">
    <property type="entry name" value="Sugar_transport-like"/>
</dbReference>
<feature type="transmembrane region" description="Helical" evidence="2">
    <location>
        <begin position="307"/>
        <end position="331"/>
    </location>
</feature>
<evidence type="ECO:0000256" key="2">
    <source>
        <dbReference type="SAM" id="Phobius"/>
    </source>
</evidence>
<feature type="transmembrane region" description="Helical" evidence="2">
    <location>
        <begin position="15"/>
        <end position="41"/>
    </location>
</feature>
<feature type="transmembrane region" description="Helical" evidence="2">
    <location>
        <begin position="377"/>
        <end position="396"/>
    </location>
</feature>
<keyword evidence="4" id="KW-1185">Reference proteome</keyword>
<keyword evidence="2" id="KW-0472">Membrane</keyword>
<evidence type="ECO:0000313" key="4">
    <source>
        <dbReference type="Proteomes" id="UP001597458"/>
    </source>
</evidence>
<sequence length="420" mass="47245">MKKRQHGSNQVPRDLLLLLVIVGLYFLSISLSNTFVNIYMWKQSKSFINIGLYNLMIVIFQPLMFLVGGQLAKKVDRIIVLRLGIISLGCFFITVLLLGSKASSMTLLLGSIIGMGFGFFWLAFNVLTFEVTNPSTRDFFNGYSGLLSSFSGIICPFSAGWIISKMSDSIGYKIVFAISLLLFGLAIFVSFFLKKRPASGVLAFRTILNERKNNKYWRAVLRASVSQGLRDGVYLFIVVIWIYSTTNSEFALGTFGLVESSIMSVGYFLATKVLKPKYRKRMILIGSLLMYMGILLIVFNLNFRNLMIYAVFASSAYPLLLVPFLSMTYDVIGKGWKAGDYRIEYIVVKELFYNSGRICSITVFLICMKIFGSSMFITRVIILLAALGYVGIYFFVRKIPIPITSMKSVSMPNPQKGKVN</sequence>
<dbReference type="Proteomes" id="UP001597458">
    <property type="component" value="Unassembled WGS sequence"/>
</dbReference>
<feature type="transmembrane region" description="Helical" evidence="2">
    <location>
        <begin position="79"/>
        <end position="99"/>
    </location>
</feature>
<comment type="subcellular location">
    <subcellularLocation>
        <location evidence="1">Cell membrane</location>
        <topology evidence="1">Multi-pass membrane protein</topology>
    </subcellularLocation>
</comment>
<gene>
    <name evidence="3" type="ORF">ACFSTF_13375</name>
</gene>
<dbReference type="EMBL" id="JBHUMR010000014">
    <property type="protein sequence ID" value="MFD2618295.1"/>
    <property type="molecule type" value="Genomic_DNA"/>
</dbReference>
<feature type="transmembrane region" description="Helical" evidence="2">
    <location>
        <begin position="47"/>
        <end position="67"/>
    </location>
</feature>
<protein>
    <submittedName>
        <fullName evidence="3">MFS transporter</fullName>
    </submittedName>
</protein>
<evidence type="ECO:0000256" key="1">
    <source>
        <dbReference type="ARBA" id="ARBA00004651"/>
    </source>
</evidence>
<feature type="transmembrane region" description="Helical" evidence="2">
    <location>
        <begin position="105"/>
        <end position="127"/>
    </location>
</feature>
<dbReference type="Pfam" id="PF07690">
    <property type="entry name" value="MFS_1"/>
    <property type="match status" value="1"/>
</dbReference>
<keyword evidence="2" id="KW-1133">Transmembrane helix</keyword>
<accession>A0ABW5PTM3</accession>
<feature type="transmembrane region" description="Helical" evidence="2">
    <location>
        <begin position="139"/>
        <end position="164"/>
    </location>
</feature>
<feature type="transmembrane region" description="Helical" evidence="2">
    <location>
        <begin position="219"/>
        <end position="244"/>
    </location>
</feature>
<comment type="caution">
    <text evidence="3">The sequence shown here is derived from an EMBL/GenBank/DDBJ whole genome shotgun (WGS) entry which is preliminary data.</text>
</comment>
<proteinExistence type="predicted"/>
<feature type="transmembrane region" description="Helical" evidence="2">
    <location>
        <begin position="250"/>
        <end position="270"/>
    </location>
</feature>
<name>A0ABW5PTM3_9BACI</name>
<dbReference type="Gene3D" id="1.20.1250.20">
    <property type="entry name" value="MFS general substrate transporter like domains"/>
    <property type="match status" value="1"/>
</dbReference>
<dbReference type="InterPro" id="IPR011701">
    <property type="entry name" value="MFS"/>
</dbReference>